<reference evidence="7 8" key="1">
    <citation type="submission" date="2019-10" db="EMBL/GenBank/DDBJ databases">
        <title>Draft Genome Assembly of Rhodococcus zopfii DSM44189.</title>
        <authorList>
            <person name="Sutton J.M."/>
            <person name="Akob D.M."/>
            <person name="Bushman T.J."/>
        </authorList>
    </citation>
    <scope>NUCLEOTIDE SEQUENCE [LARGE SCALE GENOMIC DNA]</scope>
    <source>
        <strain evidence="7 8">DSM 44189</strain>
    </source>
</reference>
<evidence type="ECO:0000256" key="4">
    <source>
        <dbReference type="ARBA" id="ARBA00023033"/>
    </source>
</evidence>
<gene>
    <name evidence="7" type="ORF">F8M49_20005</name>
</gene>
<feature type="region of interest" description="Disordered" evidence="5">
    <location>
        <begin position="110"/>
        <end position="133"/>
    </location>
</feature>
<evidence type="ECO:0000313" key="7">
    <source>
        <dbReference type="EMBL" id="MDV2477041.1"/>
    </source>
</evidence>
<sequence length="146" mass="15649">MDSARPDALLVAAALALHTDAMGLIPSVGLATTEPYHVSRAVATLDIVSAGRGGWNPVLDGDAQRVDRARAEHEPAAPADRLERAGEHIDVTRALATTWARCRRQPAGRGILRVRGHGRSRPSRRPRGRGGPHVVPRFVVSVVLEP</sequence>
<feature type="compositionally biased region" description="Basic residues" evidence="5">
    <location>
        <begin position="110"/>
        <end position="130"/>
    </location>
</feature>
<protein>
    <submittedName>
        <fullName evidence="7">LLM class flavin-dependent oxidoreductase</fullName>
    </submittedName>
</protein>
<comment type="caution">
    <text evidence="7">The sequence shown here is derived from an EMBL/GenBank/DDBJ whole genome shotgun (WGS) entry which is preliminary data.</text>
</comment>
<dbReference type="PANTHER" id="PTHR30011">
    <property type="entry name" value="ALKANESULFONATE MONOOXYGENASE-RELATED"/>
    <property type="match status" value="1"/>
</dbReference>
<dbReference type="Gene3D" id="3.20.20.30">
    <property type="entry name" value="Luciferase-like domain"/>
    <property type="match status" value="1"/>
</dbReference>
<dbReference type="Proteomes" id="UP001275440">
    <property type="component" value="Unassembled WGS sequence"/>
</dbReference>
<dbReference type="EMBL" id="WBMO01000001">
    <property type="protein sequence ID" value="MDV2477041.1"/>
    <property type="molecule type" value="Genomic_DNA"/>
</dbReference>
<dbReference type="PANTHER" id="PTHR30011:SF16">
    <property type="entry name" value="C2H2 FINGER DOMAIN TRANSCRIPTION FACTOR (EUROFUNG)-RELATED"/>
    <property type="match status" value="1"/>
</dbReference>
<evidence type="ECO:0000256" key="3">
    <source>
        <dbReference type="ARBA" id="ARBA00023002"/>
    </source>
</evidence>
<keyword evidence="8" id="KW-1185">Reference proteome</keyword>
<evidence type="ECO:0000313" key="8">
    <source>
        <dbReference type="Proteomes" id="UP001275440"/>
    </source>
</evidence>
<dbReference type="Pfam" id="PF00296">
    <property type="entry name" value="Bac_luciferase"/>
    <property type="match status" value="1"/>
</dbReference>
<feature type="domain" description="Luciferase-like" evidence="6">
    <location>
        <begin position="6"/>
        <end position="127"/>
    </location>
</feature>
<name>A0ABU3WSR0_9NOCA</name>
<accession>A0ABU3WSR0</accession>
<dbReference type="InterPro" id="IPR036661">
    <property type="entry name" value="Luciferase-like_sf"/>
</dbReference>
<evidence type="ECO:0000259" key="6">
    <source>
        <dbReference type="Pfam" id="PF00296"/>
    </source>
</evidence>
<dbReference type="SUPFAM" id="SSF51679">
    <property type="entry name" value="Bacterial luciferase-like"/>
    <property type="match status" value="1"/>
</dbReference>
<keyword evidence="3" id="KW-0560">Oxidoreductase</keyword>
<keyword evidence="1" id="KW-0285">Flavoprotein</keyword>
<evidence type="ECO:0000256" key="1">
    <source>
        <dbReference type="ARBA" id="ARBA00022630"/>
    </source>
</evidence>
<keyword evidence="4" id="KW-0503">Monooxygenase</keyword>
<keyword evidence="2" id="KW-0288">FMN</keyword>
<dbReference type="InterPro" id="IPR011251">
    <property type="entry name" value="Luciferase-like_dom"/>
</dbReference>
<proteinExistence type="predicted"/>
<organism evidence="7 8">
    <name type="scientific">Rhodococcus zopfii</name>
    <dbReference type="NCBI Taxonomy" id="43772"/>
    <lineage>
        <taxon>Bacteria</taxon>
        <taxon>Bacillati</taxon>
        <taxon>Actinomycetota</taxon>
        <taxon>Actinomycetes</taxon>
        <taxon>Mycobacteriales</taxon>
        <taxon>Nocardiaceae</taxon>
        <taxon>Rhodococcus</taxon>
    </lineage>
</organism>
<dbReference type="InterPro" id="IPR051260">
    <property type="entry name" value="Diverse_substr_monoxygenases"/>
</dbReference>
<evidence type="ECO:0000256" key="2">
    <source>
        <dbReference type="ARBA" id="ARBA00022643"/>
    </source>
</evidence>
<evidence type="ECO:0000256" key="5">
    <source>
        <dbReference type="SAM" id="MobiDB-lite"/>
    </source>
</evidence>